<keyword evidence="2 3" id="KW-0040">ANK repeat</keyword>
<dbReference type="EMBL" id="CAMXCT030000934">
    <property type="protein sequence ID" value="CAL4772222.1"/>
    <property type="molecule type" value="Genomic_DNA"/>
</dbReference>
<feature type="repeat" description="ANK" evidence="3">
    <location>
        <begin position="463"/>
        <end position="497"/>
    </location>
</feature>
<feature type="repeat" description="ANK" evidence="3">
    <location>
        <begin position="637"/>
        <end position="669"/>
    </location>
</feature>
<dbReference type="PRINTS" id="PR01415">
    <property type="entry name" value="ANKYRIN"/>
</dbReference>
<dbReference type="Pfam" id="PF12796">
    <property type="entry name" value="Ank_2"/>
    <property type="match status" value="3"/>
</dbReference>
<feature type="repeat" description="ANK" evidence="3">
    <location>
        <begin position="603"/>
        <end position="624"/>
    </location>
</feature>
<dbReference type="SUPFAM" id="SSF53335">
    <property type="entry name" value="S-adenosyl-L-methionine-dependent methyltransferases"/>
    <property type="match status" value="1"/>
</dbReference>
<dbReference type="PROSITE" id="PS50297">
    <property type="entry name" value="ANK_REP_REGION"/>
    <property type="match status" value="5"/>
</dbReference>
<feature type="repeat" description="ANK" evidence="3">
    <location>
        <begin position="428"/>
        <end position="462"/>
    </location>
</feature>
<organism evidence="6">
    <name type="scientific">Cladocopium goreaui</name>
    <dbReference type="NCBI Taxonomy" id="2562237"/>
    <lineage>
        <taxon>Eukaryota</taxon>
        <taxon>Sar</taxon>
        <taxon>Alveolata</taxon>
        <taxon>Dinophyceae</taxon>
        <taxon>Suessiales</taxon>
        <taxon>Symbiodiniaceae</taxon>
        <taxon>Cladocopium</taxon>
    </lineage>
</organism>
<dbReference type="InterPro" id="IPR029063">
    <property type="entry name" value="SAM-dependent_MTases_sf"/>
</dbReference>
<dbReference type="EMBL" id="CAMXCT020000934">
    <property type="protein sequence ID" value="CAL1138285.1"/>
    <property type="molecule type" value="Genomic_DNA"/>
</dbReference>
<dbReference type="Pfam" id="PF08241">
    <property type="entry name" value="Methyltransf_11"/>
    <property type="match status" value="1"/>
</dbReference>
<evidence type="ECO:0000256" key="1">
    <source>
        <dbReference type="ARBA" id="ARBA00022737"/>
    </source>
</evidence>
<keyword evidence="8" id="KW-1185">Reference proteome</keyword>
<dbReference type="Gene3D" id="1.25.40.20">
    <property type="entry name" value="Ankyrin repeat-containing domain"/>
    <property type="match status" value="3"/>
</dbReference>
<feature type="repeat" description="ANK" evidence="3">
    <location>
        <begin position="498"/>
        <end position="530"/>
    </location>
</feature>
<feature type="compositionally biased region" description="Pro residues" evidence="4">
    <location>
        <begin position="378"/>
        <end position="388"/>
    </location>
</feature>
<evidence type="ECO:0000313" key="6">
    <source>
        <dbReference type="EMBL" id="CAI3984910.1"/>
    </source>
</evidence>
<dbReference type="PROSITE" id="PS50088">
    <property type="entry name" value="ANK_REPEAT"/>
    <property type="match status" value="6"/>
</dbReference>
<feature type="region of interest" description="Disordered" evidence="4">
    <location>
        <begin position="311"/>
        <end position="363"/>
    </location>
</feature>
<evidence type="ECO:0000313" key="7">
    <source>
        <dbReference type="EMBL" id="CAL4772222.1"/>
    </source>
</evidence>
<dbReference type="EMBL" id="CAMXCT010000934">
    <property type="protein sequence ID" value="CAI3984910.1"/>
    <property type="molecule type" value="Genomic_DNA"/>
</dbReference>
<comment type="caution">
    <text evidence="6">The sequence shown here is derived from an EMBL/GenBank/DDBJ whole genome shotgun (WGS) entry which is preliminary data.</text>
</comment>
<dbReference type="OrthoDB" id="58601at2759"/>
<evidence type="ECO:0000313" key="8">
    <source>
        <dbReference type="Proteomes" id="UP001152797"/>
    </source>
</evidence>
<name>A0A9P1C5K2_9DINO</name>
<dbReference type="PANTHER" id="PTHR24171">
    <property type="entry name" value="ANKYRIN REPEAT DOMAIN-CONTAINING PROTEIN 39-RELATED"/>
    <property type="match status" value="1"/>
</dbReference>
<sequence>MFSTSWAATSALASFGHGPTMATPRAAQCAQGLRPAQGSPALRSFCTASLLSMQSFESSLPRSWDPTIAEAHVRHNISNHDCMWAAIAEHCLPFSQGKAVADLGAGDGTLGKLLQAERMSNVDPFPPEACSELIVKADGVDFLAAQPDQSLDLVISTFAVHFMDREQLDRELARVLTPTGRAIWFSFSKSSMLFGNEEFNSTYYSVGFGEDGSGTAGSSRPTQVLAIQRPTSYWDLRNHIQHRCHSNLKQMDDDTLTRLISLIPSLEKLQTKILDGAITVEPRQQFGTVEILGHAVLPKLRCTTKEVIVPQHTPVSPGSAEVSRPMHPSPPPPPPPPGGHGGHGGDAPGRAPVPSAEWYSRQRAAEEASFEQLGFSPAPAPPAPPPERPLIAAVANSLVLIPLCRKGDRAGIENAIARGATVEEVDVEGNTPLHVAVEAPRNEIATVSCLLEQMADPNVQNRLGAAPLHYVCLRKSNWRGIANLLLENGANIDCQTFAGKSALHFAAEHQLPELVEVLCLFGADPNLLDTKANMAVHLAVGKVGGRDTVKKQILEQLVSASACLQVHNLDGYSPMHMACSTGSLRCVQYLLEARSDLCETSSRGETGLHLACSAGHMEVVQLFMHEAFRLIDAQDIAGNTPLHAAAYEGNLECAMILLRNGAEVELKNEQSLTAYEVSTVKGSDLASRHNPELMQAMWGPSHAACASRKSIWPVANGGRRC</sequence>
<dbReference type="SUPFAM" id="SSF48403">
    <property type="entry name" value="Ankyrin repeat"/>
    <property type="match status" value="1"/>
</dbReference>
<dbReference type="Gene3D" id="3.40.50.150">
    <property type="entry name" value="Vaccinia Virus protein VP39"/>
    <property type="match status" value="1"/>
</dbReference>
<reference evidence="6" key="1">
    <citation type="submission" date="2022-10" db="EMBL/GenBank/DDBJ databases">
        <authorList>
            <person name="Chen Y."/>
            <person name="Dougan E. K."/>
            <person name="Chan C."/>
            <person name="Rhodes N."/>
            <person name="Thang M."/>
        </authorList>
    </citation>
    <scope>NUCLEOTIDE SEQUENCE</scope>
</reference>
<proteinExistence type="predicted"/>
<feature type="compositionally biased region" description="Pro residues" evidence="4">
    <location>
        <begin position="327"/>
        <end position="338"/>
    </location>
</feature>
<dbReference type="GO" id="GO:0008757">
    <property type="term" value="F:S-adenosylmethionine-dependent methyltransferase activity"/>
    <property type="evidence" value="ECO:0007669"/>
    <property type="project" value="InterPro"/>
</dbReference>
<evidence type="ECO:0000256" key="4">
    <source>
        <dbReference type="SAM" id="MobiDB-lite"/>
    </source>
</evidence>
<protein>
    <submittedName>
        <fullName evidence="7">Beta-galactosidase</fullName>
    </submittedName>
</protein>
<keyword evidence="1" id="KW-0677">Repeat</keyword>
<evidence type="ECO:0000256" key="3">
    <source>
        <dbReference type="PROSITE-ProRule" id="PRU00023"/>
    </source>
</evidence>
<dbReference type="Proteomes" id="UP001152797">
    <property type="component" value="Unassembled WGS sequence"/>
</dbReference>
<dbReference type="InterPro" id="IPR013216">
    <property type="entry name" value="Methyltransf_11"/>
</dbReference>
<reference evidence="7 8" key="2">
    <citation type="submission" date="2024-05" db="EMBL/GenBank/DDBJ databases">
        <authorList>
            <person name="Chen Y."/>
            <person name="Shah S."/>
            <person name="Dougan E. K."/>
            <person name="Thang M."/>
            <person name="Chan C."/>
        </authorList>
    </citation>
    <scope>NUCLEOTIDE SEQUENCE [LARGE SCALE GENOMIC DNA]</scope>
</reference>
<evidence type="ECO:0000256" key="2">
    <source>
        <dbReference type="ARBA" id="ARBA00023043"/>
    </source>
</evidence>
<accession>A0A9P1C5K2</accession>
<dbReference type="CDD" id="cd02440">
    <property type="entry name" value="AdoMet_MTases"/>
    <property type="match status" value="1"/>
</dbReference>
<evidence type="ECO:0000259" key="5">
    <source>
        <dbReference type="Pfam" id="PF08241"/>
    </source>
</evidence>
<feature type="domain" description="Methyltransferase type 11" evidence="5">
    <location>
        <begin position="102"/>
        <end position="183"/>
    </location>
</feature>
<feature type="repeat" description="ANK" evidence="3">
    <location>
        <begin position="570"/>
        <end position="602"/>
    </location>
</feature>
<dbReference type="InterPro" id="IPR002110">
    <property type="entry name" value="Ankyrin_rpt"/>
</dbReference>
<gene>
    <name evidence="6" type="ORF">C1SCF055_LOCUS12405</name>
</gene>
<dbReference type="SMART" id="SM00248">
    <property type="entry name" value="ANK"/>
    <property type="match status" value="6"/>
</dbReference>
<dbReference type="AlphaFoldDB" id="A0A9P1C5K2"/>
<dbReference type="InterPro" id="IPR036770">
    <property type="entry name" value="Ankyrin_rpt-contain_sf"/>
</dbReference>
<feature type="region of interest" description="Disordered" evidence="4">
    <location>
        <begin position="369"/>
        <end position="388"/>
    </location>
</feature>